<dbReference type="Pfam" id="PF13007">
    <property type="entry name" value="LZ_Tnp_IS66"/>
    <property type="match status" value="1"/>
</dbReference>
<dbReference type="InterPro" id="IPR024474">
    <property type="entry name" value="Znf_dom_IS66"/>
</dbReference>
<dbReference type="Pfam" id="PF03050">
    <property type="entry name" value="DDE_Tnp_IS66"/>
    <property type="match status" value="1"/>
</dbReference>
<accession>Q1YMA2</accession>
<evidence type="ECO:0000259" key="3">
    <source>
        <dbReference type="Pfam" id="PF13007"/>
    </source>
</evidence>
<evidence type="ECO:0000313" key="5">
    <source>
        <dbReference type="Proteomes" id="UP000000321"/>
    </source>
</evidence>
<dbReference type="Pfam" id="PF13005">
    <property type="entry name" value="zf-IS66"/>
    <property type="match status" value="1"/>
</dbReference>
<feature type="domain" description="Transposase IS66 zinc-finger binding" evidence="2">
    <location>
        <begin position="54"/>
        <end position="99"/>
    </location>
</feature>
<evidence type="ECO:0000313" key="4">
    <source>
        <dbReference type="EMBL" id="EAS51479.1"/>
    </source>
</evidence>
<gene>
    <name evidence="4" type="ORF">SI859A1_02295</name>
</gene>
<dbReference type="HOGENOM" id="CLU_1370853_0_0_5"/>
<protein>
    <submittedName>
        <fullName evidence="4">Transposase</fullName>
    </submittedName>
</protein>
<dbReference type="BioCyc" id="AURANTIMONAS:SI859A1_02295-MONOMER"/>
<feature type="domain" description="Transposase TnpC homeodomain" evidence="3">
    <location>
        <begin position="8"/>
        <end position="49"/>
    </location>
</feature>
<dbReference type="InterPro" id="IPR004291">
    <property type="entry name" value="Transposase_IS66_central"/>
</dbReference>
<name>Q1YMA2_AURMS</name>
<dbReference type="InterPro" id="IPR024463">
    <property type="entry name" value="Transposase_TnpC_homeodom"/>
</dbReference>
<reference evidence="4 5" key="1">
    <citation type="journal article" date="2008" name="Appl. Environ. Microbiol.">
        <title>Genomic insights into Mn(II) oxidation by the marine alphaproteobacterium Aurantimonas sp. strain SI85-9A1.</title>
        <authorList>
            <person name="Dick G.J."/>
            <person name="Podell S."/>
            <person name="Johnson H.A."/>
            <person name="Rivera-Espinoza Y."/>
            <person name="Bernier-Latmani R."/>
            <person name="McCarthy J.K."/>
            <person name="Torpey J.W."/>
            <person name="Clement B.G."/>
            <person name="Gaasterland T."/>
            <person name="Tebo B.M."/>
        </authorList>
    </citation>
    <scope>NUCLEOTIDE SEQUENCE [LARGE SCALE GENOMIC DNA]</scope>
    <source>
        <strain evidence="4 5">SI85-9A1</strain>
    </source>
</reference>
<feature type="domain" description="Transposase IS66 central" evidence="1">
    <location>
        <begin position="116"/>
        <end position="163"/>
    </location>
</feature>
<keyword evidence="5" id="KW-1185">Reference proteome</keyword>
<sequence length="199" mass="22168">MQLEDARAAATEDELAAVQAAAQTTVVEAFPRKRPSKKPFPEHLPRERVVTEAPTSCSCCGPARLSKLGETLTETLEVIPRQWKVIQPVREKFACRECETITQPPATYRPMPRDFLGPSLLAIILFEKFGQHQPLNRQDERYAREGIDLSLSTLADQVGACVAFMPCVFCMTSSSDMSLLPSGCTATIRLCRSWPKARR</sequence>
<dbReference type="PANTHER" id="PTHR33678:SF1">
    <property type="entry name" value="BLL1576 PROTEIN"/>
    <property type="match status" value="1"/>
</dbReference>
<evidence type="ECO:0000259" key="2">
    <source>
        <dbReference type="Pfam" id="PF13005"/>
    </source>
</evidence>
<dbReference type="InterPro" id="IPR052344">
    <property type="entry name" value="Transposase-related"/>
</dbReference>
<comment type="caution">
    <text evidence="4">The sequence shown here is derived from an EMBL/GenBank/DDBJ whole genome shotgun (WGS) entry which is preliminary data.</text>
</comment>
<dbReference type="PANTHER" id="PTHR33678">
    <property type="entry name" value="BLL1576 PROTEIN"/>
    <property type="match status" value="1"/>
</dbReference>
<proteinExistence type="predicted"/>
<dbReference type="EMBL" id="AAPJ01000001">
    <property type="protein sequence ID" value="EAS51479.1"/>
    <property type="molecule type" value="Genomic_DNA"/>
</dbReference>
<dbReference type="AlphaFoldDB" id="Q1YMA2"/>
<evidence type="ECO:0000259" key="1">
    <source>
        <dbReference type="Pfam" id="PF03050"/>
    </source>
</evidence>
<organism evidence="4 5">
    <name type="scientific">Aurantimonas manganoxydans (strain ATCC BAA-1229 / DSM 21871 / SI85-9A1)</name>
    <dbReference type="NCBI Taxonomy" id="287752"/>
    <lineage>
        <taxon>Bacteria</taxon>
        <taxon>Pseudomonadati</taxon>
        <taxon>Pseudomonadota</taxon>
        <taxon>Alphaproteobacteria</taxon>
        <taxon>Hyphomicrobiales</taxon>
        <taxon>Aurantimonadaceae</taxon>
        <taxon>Aurantimonas</taxon>
    </lineage>
</organism>
<dbReference type="Proteomes" id="UP000000321">
    <property type="component" value="Unassembled WGS sequence"/>
</dbReference>